<evidence type="ECO:0000313" key="1">
    <source>
        <dbReference type="EMBL" id="CWQ04163.1"/>
    </source>
</evidence>
<name>A0AB33TYB2_NEIME</name>
<dbReference type="AlphaFoldDB" id="A0AB33TYB2"/>
<gene>
    <name evidence="1" type="ORF">ERS514591_01765</name>
</gene>
<comment type="caution">
    <text evidence="1">The sequence shown here is derived from an EMBL/GenBank/DDBJ whole genome shotgun (WGS) entry which is preliminary data.</text>
</comment>
<organism evidence="1 2">
    <name type="scientific">Neisseria meningitidis</name>
    <dbReference type="NCBI Taxonomy" id="487"/>
    <lineage>
        <taxon>Bacteria</taxon>
        <taxon>Pseudomonadati</taxon>
        <taxon>Pseudomonadota</taxon>
        <taxon>Betaproteobacteria</taxon>
        <taxon>Neisseriales</taxon>
        <taxon>Neisseriaceae</taxon>
        <taxon>Neisseria</taxon>
    </lineage>
</organism>
<protein>
    <recommendedName>
        <fullName evidence="3">Phage associated protein</fullName>
    </recommendedName>
</protein>
<dbReference type="RefSeq" id="WP_002242841.1">
    <property type="nucleotide sequence ID" value="NZ_FEPL01000015.1"/>
</dbReference>
<sequence>MVVNELIIEKTGERVRLTDGEAEAFRSGRPLRRYADIKVTATYRRQDGGMSIYGRRTA</sequence>
<dbReference type="EMBL" id="FEVP01000027">
    <property type="protein sequence ID" value="CWQ04163.1"/>
    <property type="molecule type" value="Genomic_DNA"/>
</dbReference>
<accession>A0AB33TYB2</accession>
<dbReference type="Proteomes" id="UP000072443">
    <property type="component" value="Unassembled WGS sequence"/>
</dbReference>
<proteinExistence type="predicted"/>
<evidence type="ECO:0008006" key="3">
    <source>
        <dbReference type="Google" id="ProtNLM"/>
    </source>
</evidence>
<evidence type="ECO:0000313" key="2">
    <source>
        <dbReference type="Proteomes" id="UP000072443"/>
    </source>
</evidence>
<reference evidence="1 2" key="1">
    <citation type="submission" date="2016-02" db="EMBL/GenBank/DDBJ databases">
        <authorList>
            <consortium name="Pathogen Informatics"/>
        </authorList>
    </citation>
    <scope>NUCLEOTIDE SEQUENCE [LARGE SCALE GENOMIC DNA]</scope>
    <source>
        <strain evidence="1 2">2842STDY5881269</strain>
    </source>
</reference>